<evidence type="ECO:0000256" key="1">
    <source>
        <dbReference type="SAM" id="SignalP"/>
    </source>
</evidence>
<gene>
    <name evidence="3" type="ORF">ACFQ1T_10645</name>
</gene>
<sequence length="177" mass="18389">MTTVFSTKKVIAALFLSAGLISNAGAAAYSLNTSVAAGNFTNTYSFSVANGYTASLFGNLTSSYDLFTDTGSLIGTNVSSITLSSGAFTSSYTLTDDDVLGDSSWLAYTKTFNFSALNLTAGNYILTVKGKAFSSDTYAGSFAVSTTALPVPEPEAYGMMMLGLGLFGLVGYRRKSA</sequence>
<dbReference type="NCBIfam" id="NF038126">
    <property type="entry name" value="PEP_CTERM_FxDxF"/>
    <property type="match status" value="1"/>
</dbReference>
<keyword evidence="1" id="KW-0732">Signal</keyword>
<protein>
    <submittedName>
        <fullName evidence="3">FxDxF family PEP-CTERM protein</fullName>
    </submittedName>
</protein>
<name>A0ABW3GJP7_9PROT</name>
<feature type="signal peptide" evidence="1">
    <location>
        <begin position="1"/>
        <end position="26"/>
    </location>
</feature>
<organism evidence="3 4">
    <name type="scientific">Methylophilus glucosoxydans</name>
    <dbReference type="NCBI Taxonomy" id="752553"/>
    <lineage>
        <taxon>Bacteria</taxon>
        <taxon>Pseudomonadati</taxon>
        <taxon>Pseudomonadota</taxon>
        <taxon>Betaproteobacteria</taxon>
        <taxon>Nitrosomonadales</taxon>
        <taxon>Methylophilaceae</taxon>
        <taxon>Methylophilus</taxon>
    </lineage>
</organism>
<dbReference type="NCBIfam" id="TIGR02595">
    <property type="entry name" value="PEP_CTERM"/>
    <property type="match status" value="1"/>
</dbReference>
<keyword evidence="4" id="KW-1185">Reference proteome</keyword>
<accession>A0ABW3GJP7</accession>
<evidence type="ECO:0000313" key="3">
    <source>
        <dbReference type="EMBL" id="MFD0930232.1"/>
    </source>
</evidence>
<dbReference type="InterPro" id="IPR013424">
    <property type="entry name" value="Ice-binding_C"/>
</dbReference>
<evidence type="ECO:0000313" key="4">
    <source>
        <dbReference type="Proteomes" id="UP001597106"/>
    </source>
</evidence>
<evidence type="ECO:0000259" key="2">
    <source>
        <dbReference type="Pfam" id="PF07589"/>
    </source>
</evidence>
<proteinExistence type="predicted"/>
<feature type="domain" description="Ice-binding protein C-terminal" evidence="2">
    <location>
        <begin position="150"/>
        <end position="175"/>
    </location>
</feature>
<comment type="caution">
    <text evidence="3">The sequence shown here is derived from an EMBL/GenBank/DDBJ whole genome shotgun (WGS) entry which is preliminary data.</text>
</comment>
<reference evidence="4" key="1">
    <citation type="journal article" date="2019" name="Int. J. Syst. Evol. Microbiol.">
        <title>The Global Catalogue of Microorganisms (GCM) 10K type strain sequencing project: providing services to taxonomists for standard genome sequencing and annotation.</title>
        <authorList>
            <consortium name="The Broad Institute Genomics Platform"/>
            <consortium name="The Broad Institute Genome Sequencing Center for Infectious Disease"/>
            <person name="Wu L."/>
            <person name="Ma J."/>
        </authorList>
    </citation>
    <scope>NUCLEOTIDE SEQUENCE [LARGE SCALE GENOMIC DNA]</scope>
    <source>
        <strain evidence="4">CCUG 59685</strain>
    </source>
</reference>
<feature type="chain" id="PRO_5047226484" evidence="1">
    <location>
        <begin position="27"/>
        <end position="177"/>
    </location>
</feature>
<dbReference type="Proteomes" id="UP001597106">
    <property type="component" value="Unassembled WGS sequence"/>
</dbReference>
<dbReference type="RefSeq" id="WP_379076385.1">
    <property type="nucleotide sequence ID" value="NZ_JBHTJW010000002.1"/>
</dbReference>
<dbReference type="Pfam" id="PF07589">
    <property type="entry name" value="PEP-CTERM"/>
    <property type="match status" value="1"/>
</dbReference>
<dbReference type="EMBL" id="JBHTJW010000002">
    <property type="protein sequence ID" value="MFD0930232.1"/>
    <property type="molecule type" value="Genomic_DNA"/>
</dbReference>